<comment type="function">
    <text evidence="4">S-adenosyl-L-methionine-dependent transferase that acts as a component of the wyosine derivatives biosynthesis pathway. Catalyzes the transfer of the alpha-amino-alpha-carboxypropyl (acp) group from S-adenosyl-L-methionine to 4-demethylwyosine (imG-14), forming 7-aminocarboxypropyl-demethylwyosine (wybutosine-86) at position 37 of tRNA(Phe).</text>
</comment>
<feature type="binding site" evidence="4">
    <location>
        <position position="86"/>
    </location>
    <ligand>
        <name>S-adenosyl-L-methionine</name>
        <dbReference type="ChEBI" id="CHEBI:59789"/>
    </ligand>
</feature>
<dbReference type="Pfam" id="PF02475">
    <property type="entry name" value="TRM5-TYW2_MTfase"/>
    <property type="match status" value="2"/>
</dbReference>
<dbReference type="eggNOG" id="arCOG10124">
    <property type="taxonomic scope" value="Archaea"/>
</dbReference>
<evidence type="ECO:0000256" key="5">
    <source>
        <dbReference type="SAM" id="MobiDB-lite"/>
    </source>
</evidence>
<feature type="domain" description="SAM-dependent methyltransferase TRM5/TYW2-type" evidence="6">
    <location>
        <begin position="5"/>
        <end position="270"/>
    </location>
</feature>
<dbReference type="KEGG" id="mae:Maeo_0636"/>
<dbReference type="GO" id="GO:0008175">
    <property type="term" value="F:tRNA methyltransferase activity"/>
    <property type="evidence" value="ECO:0007669"/>
    <property type="project" value="TreeGrafter"/>
</dbReference>
<sequence>MIKKYQKIGDILLVKTDISTEEINQLVNKTKCKTILKYDNIKGELRQPKTTIIYGNETETIQKEYNILFKIDVSKIMWSMGNIDERKRMADISNPNEVVIDMFAGIGYFTIPMAKYSKPKKIYALELNPDSYHYLVENIKLNKLNDGNCNNNNNNDKNNNNNNNNNNKIIPILGDNRKANLRNTADRIIMGYVLKTGEFLDKAFEYLKEDGGIIHYHDTIAEKILDKEPYSKIKNIAEKNNYKIIDYKLNKIKKYSPGVWHVVADVKFETTL</sequence>
<name>A6UUP8_META3</name>
<keyword evidence="1 4" id="KW-0808">Transferase</keyword>
<gene>
    <name evidence="4" type="primary">taw2</name>
    <name evidence="7" type="ordered locus">Maeo_0636</name>
</gene>
<dbReference type="InterPro" id="IPR029063">
    <property type="entry name" value="SAM-dependent_MTases_sf"/>
</dbReference>
<dbReference type="InterPro" id="IPR030382">
    <property type="entry name" value="MeTrfase_TRM5/TYW2"/>
</dbReference>
<evidence type="ECO:0000259" key="6">
    <source>
        <dbReference type="PROSITE" id="PS51684"/>
    </source>
</evidence>
<protein>
    <recommendedName>
        <fullName evidence="4">tRNA(Phe) (4-demethylwyosine(37)-C(7)) aminocarboxypropyltransferase</fullName>
        <ecNumber evidence="4">2.5.1.114</ecNumber>
    </recommendedName>
    <alternativeName>
        <fullName evidence="4">tRNA wyosine derivatives biosynthesis protein Taw2</fullName>
    </alternativeName>
</protein>
<accession>A6UUP8</accession>
<evidence type="ECO:0000256" key="2">
    <source>
        <dbReference type="ARBA" id="ARBA00022691"/>
    </source>
</evidence>
<feature type="binding site" evidence="4">
    <location>
        <position position="79"/>
    </location>
    <ligand>
        <name>S-adenosyl-L-methionine</name>
        <dbReference type="ChEBI" id="CHEBI:59789"/>
    </ligand>
</feature>
<dbReference type="SUPFAM" id="SSF53335">
    <property type="entry name" value="S-adenosyl-L-methionine-dependent methyltransferases"/>
    <property type="match status" value="1"/>
</dbReference>
<keyword evidence="4" id="KW-0963">Cytoplasm</keyword>
<dbReference type="InterPro" id="IPR030867">
    <property type="entry name" value="TYW2_archaea"/>
</dbReference>
<dbReference type="RefSeq" id="WP_011973352.1">
    <property type="nucleotide sequence ID" value="NC_009635.1"/>
</dbReference>
<dbReference type="InterPro" id="IPR056743">
    <property type="entry name" value="TRM5-TYW2-like_MTfase"/>
</dbReference>
<keyword evidence="3 4" id="KW-0819">tRNA processing</keyword>
<comment type="subcellular location">
    <subcellularLocation>
        <location evidence="4">Cytoplasm</location>
    </subcellularLocation>
</comment>
<evidence type="ECO:0000313" key="7">
    <source>
        <dbReference type="EMBL" id="ABR56220.1"/>
    </source>
</evidence>
<feature type="binding site" evidence="4">
    <location>
        <position position="126"/>
    </location>
    <ligand>
        <name>S-adenosyl-L-methionine</name>
        <dbReference type="ChEBI" id="CHEBI:59789"/>
    </ligand>
</feature>
<dbReference type="PROSITE" id="PS51684">
    <property type="entry name" value="SAM_MT_TRM5_TYW2"/>
    <property type="match status" value="1"/>
</dbReference>
<evidence type="ECO:0000256" key="3">
    <source>
        <dbReference type="ARBA" id="ARBA00022694"/>
    </source>
</evidence>
<comment type="catalytic activity">
    <reaction evidence="4">
        <text>4-demethylwyosine(37) in tRNA(Phe) + S-adenosyl-L-methionine = 4-demethyl-7-[(3S)-3-amino-3-carboxypropyl]wyosine(37) in tRNA(Phe) + S-methyl-5'-thioadenosine + H(+)</text>
        <dbReference type="Rhea" id="RHEA:36355"/>
        <dbReference type="Rhea" id="RHEA-COMP:10164"/>
        <dbReference type="Rhea" id="RHEA-COMP:10378"/>
        <dbReference type="ChEBI" id="CHEBI:15378"/>
        <dbReference type="ChEBI" id="CHEBI:17509"/>
        <dbReference type="ChEBI" id="CHEBI:59789"/>
        <dbReference type="ChEBI" id="CHEBI:64315"/>
        <dbReference type="ChEBI" id="CHEBI:73550"/>
        <dbReference type="EC" id="2.5.1.114"/>
    </reaction>
</comment>
<dbReference type="HOGENOM" id="CLU_022610_0_2_2"/>
<dbReference type="STRING" id="419665.Maeo_0636"/>
<evidence type="ECO:0000313" key="8">
    <source>
        <dbReference type="Proteomes" id="UP000001106"/>
    </source>
</evidence>
<reference evidence="7" key="1">
    <citation type="submission" date="2007-06" db="EMBL/GenBank/DDBJ databases">
        <title>Complete sequence of Methanococcus aeolicus Nankai-3.</title>
        <authorList>
            <consortium name="US DOE Joint Genome Institute"/>
            <person name="Copeland A."/>
            <person name="Lucas S."/>
            <person name="Lapidus A."/>
            <person name="Barry K."/>
            <person name="Glavina del Rio T."/>
            <person name="Dalin E."/>
            <person name="Tice H."/>
            <person name="Pitluck S."/>
            <person name="Chain P."/>
            <person name="Malfatti S."/>
            <person name="Shin M."/>
            <person name="Vergez L."/>
            <person name="Schmutz J."/>
            <person name="Larimer F."/>
            <person name="Land M."/>
            <person name="Hauser L."/>
            <person name="Kyrpides N."/>
            <person name="Lykidis A."/>
            <person name="Sieprawska-Lupa M."/>
            <person name="Whitman W.B."/>
            <person name="Richardson P."/>
        </authorList>
    </citation>
    <scope>NUCLEOTIDE SEQUENCE [LARGE SCALE GENOMIC DNA]</scope>
    <source>
        <strain evidence="7">Nankai-3</strain>
    </source>
</reference>
<dbReference type="HAMAP" id="MF_01922">
    <property type="entry name" value="TYW2_archaea"/>
    <property type="match status" value="1"/>
</dbReference>
<dbReference type="EC" id="2.5.1.114" evidence="4"/>
<feature type="region of interest" description="Disordered" evidence="5">
    <location>
        <begin position="148"/>
        <end position="167"/>
    </location>
</feature>
<keyword evidence="2 4" id="KW-0949">S-adenosyl-L-methionine</keyword>
<proteinExistence type="inferred from homology"/>
<dbReference type="GO" id="GO:0005737">
    <property type="term" value="C:cytoplasm"/>
    <property type="evidence" value="ECO:0007669"/>
    <property type="project" value="UniProtKB-SubCell"/>
</dbReference>
<dbReference type="PANTHER" id="PTHR23245">
    <property type="entry name" value="TRNA METHYLTRANSFERASE"/>
    <property type="match status" value="1"/>
</dbReference>
<evidence type="ECO:0000256" key="1">
    <source>
        <dbReference type="ARBA" id="ARBA00022679"/>
    </source>
</evidence>
<evidence type="ECO:0000256" key="4">
    <source>
        <dbReference type="HAMAP-Rule" id="MF_01922"/>
    </source>
</evidence>
<comment type="similarity">
    <text evidence="4">Belongs to the class I-like SAM-binding methyltransferase superfamily. TRM5/TYW2 family.</text>
</comment>
<dbReference type="GeneID" id="5327682"/>
<organism evidence="7 8">
    <name type="scientific">Methanococcus aeolicus (strain ATCC BAA-1280 / DSM 17508 / OCM 812 / Nankai-3)</name>
    <dbReference type="NCBI Taxonomy" id="419665"/>
    <lineage>
        <taxon>Archaea</taxon>
        <taxon>Methanobacteriati</taxon>
        <taxon>Methanobacteriota</taxon>
        <taxon>Methanomada group</taxon>
        <taxon>Methanococci</taxon>
        <taxon>Methanococcales</taxon>
        <taxon>Methanococcaceae</taxon>
        <taxon>Methanococcus</taxon>
    </lineage>
</organism>
<dbReference type="GO" id="GO:0102522">
    <property type="term" value="F:tRNA 4-demethylwyosine alpha-amino-alpha-carboxypropyltransferase activity"/>
    <property type="evidence" value="ECO:0007669"/>
    <property type="project" value="UniProtKB-EC"/>
</dbReference>
<dbReference type="PANTHER" id="PTHR23245:SF41">
    <property type="entry name" value="TRNA(PHE) (4-DEMETHYLWYOSINE(37)-C(7)) AMINOCARBOXYPROPYLTRANSFERASE"/>
    <property type="match status" value="1"/>
</dbReference>
<feature type="binding site" evidence="4">
    <location>
        <begin position="175"/>
        <end position="176"/>
    </location>
    <ligand>
        <name>S-adenosyl-L-methionine</name>
        <dbReference type="ChEBI" id="CHEBI:59789"/>
    </ligand>
</feature>
<dbReference type="Pfam" id="PF25133">
    <property type="entry name" value="TYW2_N_2"/>
    <property type="match status" value="1"/>
</dbReference>
<keyword evidence="8" id="KW-1185">Reference proteome</keyword>
<dbReference type="InterPro" id="IPR056744">
    <property type="entry name" value="TRM5/TYW2-like_N"/>
</dbReference>
<dbReference type="CDD" id="cd02440">
    <property type="entry name" value="AdoMet_MTases"/>
    <property type="match status" value="1"/>
</dbReference>
<dbReference type="Proteomes" id="UP000001106">
    <property type="component" value="Chromosome"/>
</dbReference>
<dbReference type="OrthoDB" id="8079at2157"/>
<dbReference type="EMBL" id="CP000743">
    <property type="protein sequence ID" value="ABR56220.1"/>
    <property type="molecule type" value="Genomic_DNA"/>
</dbReference>
<dbReference type="GO" id="GO:0030488">
    <property type="term" value="P:tRNA methylation"/>
    <property type="evidence" value="ECO:0007669"/>
    <property type="project" value="TreeGrafter"/>
</dbReference>
<dbReference type="Gene3D" id="3.40.50.150">
    <property type="entry name" value="Vaccinia Virus protein VP39"/>
    <property type="match status" value="1"/>
</dbReference>
<dbReference type="AlphaFoldDB" id="A6UUP8"/>